<comment type="caution">
    <text evidence="6">The sequence shown here is derived from an EMBL/GenBank/DDBJ whole genome shotgun (WGS) entry which is preliminary data.</text>
</comment>
<dbReference type="SUPFAM" id="SSF103473">
    <property type="entry name" value="MFS general substrate transporter"/>
    <property type="match status" value="1"/>
</dbReference>
<organism evidence="6 7">
    <name type="scientific">Bursaphelenchus okinawaensis</name>
    <dbReference type="NCBI Taxonomy" id="465554"/>
    <lineage>
        <taxon>Eukaryota</taxon>
        <taxon>Metazoa</taxon>
        <taxon>Ecdysozoa</taxon>
        <taxon>Nematoda</taxon>
        <taxon>Chromadorea</taxon>
        <taxon>Rhabditida</taxon>
        <taxon>Tylenchina</taxon>
        <taxon>Tylenchomorpha</taxon>
        <taxon>Aphelenchoidea</taxon>
        <taxon>Aphelenchoididae</taxon>
        <taxon>Bursaphelenchus</taxon>
    </lineage>
</organism>
<dbReference type="Gene3D" id="1.20.1250.20">
    <property type="entry name" value="MFS general substrate transporter like domains"/>
    <property type="match status" value="2"/>
</dbReference>
<accession>A0A811LAW9</accession>
<dbReference type="GO" id="GO:0016020">
    <property type="term" value="C:membrane"/>
    <property type="evidence" value="ECO:0007669"/>
    <property type="project" value="UniProtKB-SubCell"/>
</dbReference>
<dbReference type="OrthoDB" id="422206at2759"/>
<evidence type="ECO:0000256" key="2">
    <source>
        <dbReference type="ARBA" id="ARBA00022692"/>
    </source>
</evidence>
<dbReference type="EMBL" id="CAJFCW020000005">
    <property type="protein sequence ID" value="CAG9120757.1"/>
    <property type="molecule type" value="Genomic_DNA"/>
</dbReference>
<feature type="transmembrane region" description="Helical" evidence="5">
    <location>
        <begin position="357"/>
        <end position="381"/>
    </location>
</feature>
<evidence type="ECO:0000256" key="5">
    <source>
        <dbReference type="SAM" id="Phobius"/>
    </source>
</evidence>
<proteinExistence type="predicted"/>
<evidence type="ECO:0008006" key="8">
    <source>
        <dbReference type="Google" id="ProtNLM"/>
    </source>
</evidence>
<keyword evidence="4 5" id="KW-0472">Membrane</keyword>
<feature type="transmembrane region" description="Helical" evidence="5">
    <location>
        <begin position="259"/>
        <end position="277"/>
    </location>
</feature>
<dbReference type="GO" id="GO:0022857">
    <property type="term" value="F:transmembrane transporter activity"/>
    <property type="evidence" value="ECO:0007669"/>
    <property type="project" value="InterPro"/>
</dbReference>
<feature type="transmembrane region" description="Helical" evidence="5">
    <location>
        <begin position="73"/>
        <end position="94"/>
    </location>
</feature>
<reference evidence="6" key="1">
    <citation type="submission" date="2020-09" db="EMBL/GenBank/DDBJ databases">
        <authorList>
            <person name="Kikuchi T."/>
        </authorList>
    </citation>
    <scope>NUCLEOTIDE SEQUENCE</scope>
    <source>
        <strain evidence="6">SH1</strain>
    </source>
</reference>
<protein>
    <recommendedName>
        <fullName evidence="8">MFS domain-containing protein</fullName>
    </recommendedName>
</protein>
<keyword evidence="2 5" id="KW-0812">Transmembrane</keyword>
<dbReference type="PANTHER" id="PTHR10924:SF8">
    <property type="entry name" value="MFS DOMAIN-CONTAINING PROTEIN-RELATED"/>
    <property type="match status" value="1"/>
</dbReference>
<evidence type="ECO:0000313" key="7">
    <source>
        <dbReference type="Proteomes" id="UP000614601"/>
    </source>
</evidence>
<feature type="transmembrane region" description="Helical" evidence="5">
    <location>
        <begin position="393"/>
        <end position="411"/>
    </location>
</feature>
<dbReference type="InterPro" id="IPR011701">
    <property type="entry name" value="MFS"/>
</dbReference>
<dbReference type="PANTHER" id="PTHR10924">
    <property type="entry name" value="MAJOR FACILITATOR SUPERFAMILY PROTEIN-RELATED"/>
    <property type="match status" value="1"/>
</dbReference>
<feature type="transmembrane region" description="Helical" evidence="5">
    <location>
        <begin position="329"/>
        <end position="345"/>
    </location>
</feature>
<dbReference type="Proteomes" id="UP000783686">
    <property type="component" value="Unassembled WGS sequence"/>
</dbReference>
<evidence type="ECO:0000256" key="1">
    <source>
        <dbReference type="ARBA" id="ARBA00004141"/>
    </source>
</evidence>
<feature type="transmembrane region" description="Helical" evidence="5">
    <location>
        <begin position="297"/>
        <end position="317"/>
    </location>
</feature>
<feature type="transmembrane region" description="Helical" evidence="5">
    <location>
        <begin position="32"/>
        <end position="53"/>
    </location>
</feature>
<evidence type="ECO:0000256" key="3">
    <source>
        <dbReference type="ARBA" id="ARBA00022989"/>
    </source>
</evidence>
<feature type="transmembrane region" description="Helical" evidence="5">
    <location>
        <begin position="205"/>
        <end position="226"/>
    </location>
</feature>
<evidence type="ECO:0000313" key="6">
    <source>
        <dbReference type="EMBL" id="CAD5225351.1"/>
    </source>
</evidence>
<dbReference type="InterPro" id="IPR036259">
    <property type="entry name" value="MFS_trans_sf"/>
</dbReference>
<dbReference type="Proteomes" id="UP000614601">
    <property type="component" value="Unassembled WGS sequence"/>
</dbReference>
<dbReference type="Pfam" id="PF07690">
    <property type="entry name" value="MFS_1"/>
    <property type="match status" value="1"/>
</dbReference>
<keyword evidence="7" id="KW-1185">Reference proteome</keyword>
<dbReference type="EMBL" id="CAJFDH010000005">
    <property type="protein sequence ID" value="CAD5225351.1"/>
    <property type="molecule type" value="Genomic_DNA"/>
</dbReference>
<name>A0A811LAW9_9BILA</name>
<dbReference type="InterPro" id="IPR049680">
    <property type="entry name" value="FLVCR1-2_SLC49-like"/>
</dbReference>
<sequence length="491" mass="54851">MDNDDRKYMVCPQNDIPPILEHKIYVCYRERWYVLLTVCLLALSNATIWISYAPLHEATTKFYCVKDETECDVIYWTSQIFQIVGVVTGIFGMYVTDKYGIRTSTLCGSTFNFLGAIVRVVSSLPIIPLAIRLPLLYTGQTIAAMAQPFFLCLSPKVAEYWFSDHQRALANALSFVANPLGVVVGSMIPMLFVSNTNATENSDDILLLNFMLLVLASIVIVMSFTITSSKPPTPPSASSECAHSPPFLEGLVHLFKTPVFYIQMITFGMAFALQWSVFITADKMLGILQYKDKVTSYLMALSAISGCVGSVLAGYFVDRTKKFKEVIKTCYIGMAITAVSINVFLRHPKTNTMDDVTLILLLIILGFFAIPVFPISLELGVETTFPVAEATSSGILIIAGQLLMFIVTFGMQSLESSKWLYQSETDIHSPRRLVDIFVKNYQLSVDFWTVSAIMAAVFTCTSLWPRYRRLEFENRNNVYVDVSNGNPVVPP</sequence>
<evidence type="ECO:0000256" key="4">
    <source>
        <dbReference type="ARBA" id="ARBA00023136"/>
    </source>
</evidence>
<feature type="transmembrane region" description="Helical" evidence="5">
    <location>
        <begin position="106"/>
        <end position="131"/>
    </location>
</feature>
<comment type="subcellular location">
    <subcellularLocation>
        <location evidence="1">Membrane</location>
        <topology evidence="1">Multi-pass membrane protein</topology>
    </subcellularLocation>
</comment>
<dbReference type="AlphaFoldDB" id="A0A811LAW9"/>
<feature type="transmembrane region" description="Helical" evidence="5">
    <location>
        <begin position="169"/>
        <end position="193"/>
    </location>
</feature>
<keyword evidence="3 5" id="KW-1133">Transmembrane helix</keyword>
<gene>
    <name evidence="6" type="ORF">BOKJ2_LOCUS11535</name>
</gene>